<dbReference type="GO" id="GO:0016538">
    <property type="term" value="F:cyclin-dependent protein serine/threonine kinase regulator activity"/>
    <property type="evidence" value="ECO:0007669"/>
    <property type="project" value="InterPro"/>
</dbReference>
<dbReference type="InterPro" id="IPR036915">
    <property type="entry name" value="Cyclin-like_sf"/>
</dbReference>
<evidence type="ECO:0000256" key="2">
    <source>
        <dbReference type="ARBA" id="ARBA00014912"/>
    </source>
</evidence>
<dbReference type="PANTHER" id="PTHR10026">
    <property type="entry name" value="CYCLIN"/>
    <property type="match status" value="1"/>
</dbReference>
<dbReference type="Gene3D" id="1.10.472.10">
    <property type="entry name" value="Cyclin-like"/>
    <property type="match status" value="2"/>
</dbReference>
<reference evidence="5 6" key="1">
    <citation type="submission" date="2018-10" db="EMBL/GenBank/DDBJ databases">
        <title>Fifty Aureobasidium pullulans genomes reveal a recombining polyextremotolerant generalist.</title>
        <authorList>
            <person name="Gostincar C."/>
            <person name="Turk M."/>
            <person name="Zajc J."/>
            <person name="Gunde-Cimerman N."/>
        </authorList>
    </citation>
    <scope>NUCLEOTIDE SEQUENCE [LARGE SCALE GENOMIC DNA]</scope>
    <source>
        <strain evidence="5 6">EXF-11900</strain>
    </source>
</reference>
<accession>A0A4S8SPK3</accession>
<dbReference type="GO" id="GO:0006357">
    <property type="term" value="P:regulation of transcription by RNA polymerase II"/>
    <property type="evidence" value="ECO:0007669"/>
    <property type="project" value="InterPro"/>
</dbReference>
<protein>
    <recommendedName>
        <fullName evidence="2">RNA polymerase II holoenzyme cyclin-like subunit</fullName>
    </recommendedName>
</protein>
<sequence>MAANYWDSTQRTHWTFTKDQLDDMRSQQQQENQELYNKYPLPEPRLMNIYIQQQIVKLGRRMNVRQQPLATAQIYVRRFYTKVEMRRTNPYLVMTTAVYVACKVEECPIHIRLVLAEAARQWPELGINDISKIGECEFHLISTMSARMIVHHPYRTLNDLAPGLSMSTEETALSQNIINDHYNTDMPLMYPPHIIAVTAMFLAVVLRPTQSNLQAHAAATSSPAIKSALDSPNKIARLTDWMAASQIDIPAVMAATQEFLSLYEVWENYGERACKEAISRFMKDAQLAVPLPSSSPSSSVESGSSTSSSIEEFYGDLLDVTGQDDIDLGRYIRGRLSRNIHMGVLVPFYSQIAESAQLGQLRQGRPDGLAWVELPDEHYAALDISQRHRSARLGSLREAGPQRLVWMDLSKECYAALDMVPGDESTSDHDTTDSSY</sequence>
<comment type="caution">
    <text evidence="5">The sequence shown here is derived from an EMBL/GenBank/DDBJ whole genome shotgun (WGS) entry which is preliminary data.</text>
</comment>
<gene>
    <name evidence="5" type="ORF">D6D28_03650</name>
</gene>
<dbReference type="AlphaFoldDB" id="A0A4S8SPK3"/>
<keyword evidence="3" id="KW-0195">Cyclin</keyword>
<evidence type="ECO:0000313" key="5">
    <source>
        <dbReference type="EMBL" id="THV72878.1"/>
    </source>
</evidence>
<evidence type="ECO:0000256" key="3">
    <source>
        <dbReference type="RuleBase" id="RU000383"/>
    </source>
</evidence>
<dbReference type="InterPro" id="IPR006671">
    <property type="entry name" value="Cyclin_N"/>
</dbReference>
<evidence type="ECO:0000259" key="4">
    <source>
        <dbReference type="SMART" id="SM00385"/>
    </source>
</evidence>
<feature type="domain" description="Cyclin-like" evidence="4">
    <location>
        <begin position="53"/>
        <end position="142"/>
    </location>
</feature>
<dbReference type="Proteomes" id="UP000304951">
    <property type="component" value="Unassembled WGS sequence"/>
</dbReference>
<dbReference type="SUPFAM" id="SSF47954">
    <property type="entry name" value="Cyclin-like"/>
    <property type="match status" value="2"/>
</dbReference>
<dbReference type="CDD" id="cd20513">
    <property type="entry name" value="CYCLIN_CCNC_rpt1"/>
    <property type="match status" value="1"/>
</dbReference>
<dbReference type="InterPro" id="IPR043198">
    <property type="entry name" value="Cyclin/Ssn8"/>
</dbReference>
<comment type="similarity">
    <text evidence="1">Belongs to the cyclin family. Cyclin C subfamily.</text>
</comment>
<dbReference type="InterPro" id="IPR013763">
    <property type="entry name" value="Cyclin-like_dom"/>
</dbReference>
<dbReference type="SMART" id="SM00385">
    <property type="entry name" value="CYCLIN"/>
    <property type="match status" value="1"/>
</dbReference>
<evidence type="ECO:0000256" key="1">
    <source>
        <dbReference type="ARBA" id="ARBA00008638"/>
    </source>
</evidence>
<organism evidence="5 6">
    <name type="scientific">Aureobasidium pullulans</name>
    <name type="common">Black yeast</name>
    <name type="synonym">Pullularia pullulans</name>
    <dbReference type="NCBI Taxonomy" id="5580"/>
    <lineage>
        <taxon>Eukaryota</taxon>
        <taxon>Fungi</taxon>
        <taxon>Dikarya</taxon>
        <taxon>Ascomycota</taxon>
        <taxon>Pezizomycotina</taxon>
        <taxon>Dothideomycetes</taxon>
        <taxon>Dothideomycetidae</taxon>
        <taxon>Dothideales</taxon>
        <taxon>Saccotheciaceae</taxon>
        <taxon>Aureobasidium</taxon>
    </lineage>
</organism>
<evidence type="ECO:0000313" key="6">
    <source>
        <dbReference type="Proteomes" id="UP000304951"/>
    </source>
</evidence>
<name>A0A4S8SPK3_AURPU</name>
<dbReference type="EMBL" id="QZAF01000110">
    <property type="protein sequence ID" value="THV72878.1"/>
    <property type="molecule type" value="Genomic_DNA"/>
</dbReference>
<dbReference type="Pfam" id="PF00134">
    <property type="entry name" value="Cyclin_N"/>
    <property type="match status" value="1"/>
</dbReference>
<proteinExistence type="inferred from homology"/>